<feature type="domain" description="PTS EIIC type-3" evidence="10">
    <location>
        <begin position="8"/>
        <end position="424"/>
    </location>
</feature>
<feature type="transmembrane region" description="Helical" evidence="9">
    <location>
        <begin position="107"/>
        <end position="126"/>
    </location>
</feature>
<evidence type="ECO:0000256" key="8">
    <source>
        <dbReference type="PIRNR" id="PIRNR006351"/>
    </source>
</evidence>
<dbReference type="PROSITE" id="PS51105">
    <property type="entry name" value="PTS_EIIC_TYPE_3"/>
    <property type="match status" value="1"/>
</dbReference>
<evidence type="ECO:0000256" key="9">
    <source>
        <dbReference type="SAM" id="Phobius"/>
    </source>
</evidence>
<feature type="transmembrane region" description="Helical" evidence="9">
    <location>
        <begin position="79"/>
        <end position="100"/>
    </location>
</feature>
<dbReference type="RefSeq" id="WP_262064654.1">
    <property type="nucleotide sequence ID" value="NZ_JAMXOD010000001.1"/>
</dbReference>
<comment type="subcellular location">
    <subcellularLocation>
        <location evidence="1">Cell membrane</location>
        <topology evidence="1">Multi-pass membrane protein</topology>
    </subcellularLocation>
</comment>
<accession>A0ABT1E7N3</accession>
<name>A0ABT1E7N3_9FIRM</name>
<keyword evidence="7 8" id="KW-0472">Membrane</keyword>
<feature type="transmembrane region" description="Helical" evidence="9">
    <location>
        <begin position="368"/>
        <end position="388"/>
    </location>
</feature>
<dbReference type="NCBIfam" id="TIGR00410">
    <property type="entry name" value="lacE"/>
    <property type="match status" value="1"/>
</dbReference>
<evidence type="ECO:0000313" key="12">
    <source>
        <dbReference type="Proteomes" id="UP001523566"/>
    </source>
</evidence>
<evidence type="ECO:0000256" key="7">
    <source>
        <dbReference type="ARBA" id="ARBA00023136"/>
    </source>
</evidence>
<feature type="transmembrane region" description="Helical" evidence="9">
    <location>
        <begin position="31"/>
        <end position="51"/>
    </location>
</feature>
<sequence length="441" mass="47685">MRGMDNSVVNKLVTVASKIGRQRHLSAIRDGFISLIPLMIVGSIGTLINNFPTGQTSTLRMFLSENEFLSWIVTLNGNIWWGSMGVMSIFTVVTISYYLAKSYEGDALMAGLVSLSSFLASTPQNAVLMAGDEEISGWGFISTRHINAQGLFVAILIALVATELFVRFSKSEKLTIKMPAGVPPAVSKSFGALIPGALTVIAVNFVTVMLEKILHNNVFDAIYESIAKPLSNTSGSLGFGLVIVFLTHFLWIFGIHGPNMFEGILQTLNAMAIENNQNLMNMGASEGFTIFNKSFVDTFVYMGGAGVGLGLIIAILMLSKHEQIRRVGQIGVAPGVFNINEPILFGLPIVLNPVFAIPFILAPMISLVVAYTATTLGLLPPVGVIIPWTTPPILSGLFASNFSIWGPIVQIINLGLSIVIYIPFVKIADRVEAKKEKMQNE</sequence>
<evidence type="ECO:0000259" key="10">
    <source>
        <dbReference type="PROSITE" id="PS51105"/>
    </source>
</evidence>
<dbReference type="InterPro" id="IPR004501">
    <property type="entry name" value="PTS_EIIC_3"/>
</dbReference>
<evidence type="ECO:0000256" key="3">
    <source>
        <dbReference type="ARBA" id="ARBA00022475"/>
    </source>
</evidence>
<keyword evidence="2 8" id="KW-0813">Transport</keyword>
<dbReference type="PANTHER" id="PTHR33989:SF4">
    <property type="entry name" value="PTS SYSTEM N,N'-DIACETYLCHITOBIOSE-SPECIFIC EIIC COMPONENT"/>
    <property type="match status" value="1"/>
</dbReference>
<evidence type="ECO:0000256" key="1">
    <source>
        <dbReference type="ARBA" id="ARBA00004651"/>
    </source>
</evidence>
<protein>
    <recommendedName>
        <fullName evidence="8">Permease IIC component</fullName>
    </recommendedName>
</protein>
<proteinExistence type="predicted"/>
<dbReference type="EMBL" id="JAMZFW010000001">
    <property type="protein sequence ID" value="MCP1100866.1"/>
    <property type="molecule type" value="Genomic_DNA"/>
</dbReference>
<dbReference type="InterPro" id="IPR003352">
    <property type="entry name" value="PTS_EIIC"/>
</dbReference>
<feature type="transmembrane region" description="Helical" evidence="9">
    <location>
        <begin position="343"/>
        <end position="361"/>
    </location>
</feature>
<dbReference type="PIRSF" id="PIRSF006351">
    <property type="entry name" value="PTS_EIIC-Cellobiose"/>
    <property type="match status" value="1"/>
</dbReference>
<evidence type="ECO:0000256" key="6">
    <source>
        <dbReference type="ARBA" id="ARBA00022989"/>
    </source>
</evidence>
<keyword evidence="5 9" id="KW-0812">Transmembrane</keyword>
<dbReference type="InterPro" id="IPR051088">
    <property type="entry name" value="PTS_Sugar-EIIC/EIIB"/>
</dbReference>
<dbReference type="InterPro" id="IPR004796">
    <property type="entry name" value="PTS_IIC_cello"/>
</dbReference>
<keyword evidence="6 9" id="KW-1133">Transmembrane helix</keyword>
<evidence type="ECO:0000313" key="11">
    <source>
        <dbReference type="EMBL" id="MCP1100866.1"/>
    </source>
</evidence>
<dbReference type="PANTHER" id="PTHR33989">
    <property type="match status" value="1"/>
</dbReference>
<feature type="transmembrane region" description="Helical" evidence="9">
    <location>
        <begin position="237"/>
        <end position="255"/>
    </location>
</feature>
<comment type="caution">
    <text evidence="11">The sequence shown here is derived from an EMBL/GenBank/DDBJ whole genome shotgun (WGS) entry which is preliminary data.</text>
</comment>
<dbReference type="Pfam" id="PF02378">
    <property type="entry name" value="PTS_EIIC"/>
    <property type="match status" value="1"/>
</dbReference>
<comment type="function">
    <text evidence="8">The phosphoenolpyruvate-dependent sugar phosphotransferase system (PTS), a major carbohydrate active -transport system, catalyzes the phosphorylation of incoming sugar substrates concomitant with their translocation across the cell membrane.</text>
</comment>
<evidence type="ECO:0000256" key="2">
    <source>
        <dbReference type="ARBA" id="ARBA00022448"/>
    </source>
</evidence>
<feature type="transmembrane region" description="Helical" evidence="9">
    <location>
        <begin position="189"/>
        <end position="210"/>
    </location>
</feature>
<feature type="transmembrane region" description="Helical" evidence="9">
    <location>
        <begin position="146"/>
        <end position="168"/>
    </location>
</feature>
<organism evidence="11 12">
    <name type="scientific">Aequitasia blattaphilus</name>
    <dbReference type="NCBI Taxonomy" id="2949332"/>
    <lineage>
        <taxon>Bacteria</taxon>
        <taxon>Bacillati</taxon>
        <taxon>Bacillota</taxon>
        <taxon>Clostridia</taxon>
        <taxon>Lachnospirales</taxon>
        <taxon>Lachnospiraceae</taxon>
        <taxon>Aequitasia</taxon>
    </lineage>
</organism>
<keyword evidence="4 8" id="KW-0762">Sugar transport</keyword>
<evidence type="ECO:0000256" key="5">
    <source>
        <dbReference type="ARBA" id="ARBA00022692"/>
    </source>
</evidence>
<keyword evidence="12" id="KW-1185">Reference proteome</keyword>
<evidence type="ECO:0000256" key="4">
    <source>
        <dbReference type="ARBA" id="ARBA00022597"/>
    </source>
</evidence>
<feature type="transmembrane region" description="Helical" evidence="9">
    <location>
        <begin position="408"/>
        <end position="428"/>
    </location>
</feature>
<feature type="transmembrane region" description="Helical" evidence="9">
    <location>
        <begin position="299"/>
        <end position="318"/>
    </location>
</feature>
<gene>
    <name evidence="11" type="ORF">NK125_00360</name>
</gene>
<keyword evidence="3 8" id="KW-1003">Cell membrane</keyword>
<reference evidence="11 12" key="1">
    <citation type="journal article" date="2022" name="Genome Biol. Evol.">
        <title>Host diet, physiology and behaviors set the stage for Lachnospiraceae cladogenesis.</title>
        <authorList>
            <person name="Vera-Ponce De Leon A."/>
            <person name="Schneider M."/>
            <person name="Jahnes B.C."/>
            <person name="Sadowski V."/>
            <person name="Camuy-Velez L.A."/>
            <person name="Duan J."/>
            <person name="Sabree Z.L."/>
        </authorList>
    </citation>
    <scope>NUCLEOTIDE SEQUENCE [LARGE SCALE GENOMIC DNA]</scope>
    <source>
        <strain evidence="11 12">PAL113</strain>
    </source>
</reference>
<dbReference type="Proteomes" id="UP001523566">
    <property type="component" value="Unassembled WGS sequence"/>
</dbReference>